<accession>A0A843YYB6</accession>
<gene>
    <name evidence="1" type="ORF">GFV13_08595</name>
</gene>
<comment type="caution">
    <text evidence="1">The sequence shown here is derived from an EMBL/GenBank/DDBJ whole genome shotgun (WGS) entry which is preliminary data.</text>
</comment>
<dbReference type="Proteomes" id="UP000469952">
    <property type="component" value="Unassembled WGS sequence"/>
</dbReference>
<dbReference type="EMBL" id="WIPA01000014">
    <property type="protein sequence ID" value="MQR27317.1"/>
    <property type="molecule type" value="Genomic_DNA"/>
</dbReference>
<protein>
    <submittedName>
        <fullName evidence="1">Uncharacterized protein</fullName>
    </submittedName>
</protein>
<evidence type="ECO:0000313" key="1">
    <source>
        <dbReference type="EMBL" id="MQR27317.1"/>
    </source>
</evidence>
<dbReference type="AlphaFoldDB" id="A0A843YYB6"/>
<proteinExistence type="predicted"/>
<reference evidence="1 2" key="1">
    <citation type="submission" date="2019-10" db="EMBL/GenBank/DDBJ databases">
        <title>WGS of Leuconostoc mesenteroides.</title>
        <authorList>
            <person name="Melo Bolivar J."/>
            <person name="Marino-Ramirez L."/>
            <person name="Villamil Diaz L.M."/>
        </authorList>
    </citation>
    <scope>NUCLEOTIDE SEQUENCE [LARGE SCALE GENOMIC DNA]</scope>
    <source>
        <strain evidence="1 2">M11</strain>
    </source>
</reference>
<dbReference type="RefSeq" id="WP_153245469.1">
    <property type="nucleotide sequence ID" value="NZ_WIPA01000014.1"/>
</dbReference>
<sequence>MKVIEKQVYIVGYRKTDNDEWETSGQTYGNLIDAQAVMNKLSKETEQQLKLFKFGRAIPVK</sequence>
<evidence type="ECO:0000313" key="2">
    <source>
        <dbReference type="Proteomes" id="UP000469952"/>
    </source>
</evidence>
<name>A0A843YYB6_LEUME</name>
<organism evidence="1 2">
    <name type="scientific">Leuconostoc mesenteroides</name>
    <dbReference type="NCBI Taxonomy" id="1245"/>
    <lineage>
        <taxon>Bacteria</taxon>
        <taxon>Bacillati</taxon>
        <taxon>Bacillota</taxon>
        <taxon>Bacilli</taxon>
        <taxon>Lactobacillales</taxon>
        <taxon>Lactobacillaceae</taxon>
        <taxon>Leuconostoc</taxon>
    </lineage>
</organism>